<dbReference type="OrthoDB" id="1921953at2759"/>
<evidence type="ECO:0000256" key="5">
    <source>
        <dbReference type="ARBA" id="ARBA00022490"/>
    </source>
</evidence>
<dbReference type="PANTHER" id="PTHR13322:SF2">
    <property type="entry name" value="INTEGRATOR COMPLEX SUBUNIT 7"/>
    <property type="match status" value="1"/>
</dbReference>
<evidence type="ECO:0000256" key="7">
    <source>
        <dbReference type="SAM" id="MobiDB-lite"/>
    </source>
</evidence>
<dbReference type="InterPro" id="IPR033060">
    <property type="entry name" value="INTS7"/>
</dbReference>
<dbReference type="GO" id="GO:0005737">
    <property type="term" value="C:cytoplasm"/>
    <property type="evidence" value="ECO:0007669"/>
    <property type="project" value="UniProtKB-SubCell"/>
</dbReference>
<dbReference type="EMBL" id="LUCM01002220">
    <property type="protein sequence ID" value="KAA0197687.1"/>
    <property type="molecule type" value="Genomic_DNA"/>
</dbReference>
<keyword evidence="5" id="KW-0963">Cytoplasm</keyword>
<evidence type="ECO:0000259" key="8">
    <source>
        <dbReference type="Pfam" id="PF22965"/>
    </source>
</evidence>
<dbReference type="InterPro" id="IPR054519">
    <property type="entry name" value="INTS7_C"/>
</dbReference>
<feature type="domain" description="Integrator complex subunit 7 helical bundle" evidence="10">
    <location>
        <begin position="577"/>
        <end position="700"/>
    </location>
</feature>
<dbReference type="PANTHER" id="PTHR13322">
    <property type="entry name" value="C1ORF73 PROTEIN"/>
    <property type="match status" value="1"/>
</dbReference>
<proteinExistence type="inferred from homology"/>
<evidence type="ECO:0000313" key="11">
    <source>
        <dbReference type="EMBL" id="KAA0197687.1"/>
    </source>
</evidence>
<feature type="region of interest" description="Disordered" evidence="7">
    <location>
        <begin position="1036"/>
        <end position="1063"/>
    </location>
</feature>
<protein>
    <recommendedName>
        <fullName evidence="4">Integrator complex subunit 7</fullName>
    </recommendedName>
</protein>
<dbReference type="GO" id="GO:0032039">
    <property type="term" value="C:integrator complex"/>
    <property type="evidence" value="ECO:0007669"/>
    <property type="project" value="InterPro"/>
</dbReference>
<dbReference type="Gene3D" id="1.25.10.10">
    <property type="entry name" value="Leucine-rich Repeat Variant"/>
    <property type="match status" value="1"/>
</dbReference>
<sequence>MTSVAQYQLNESDLGKDANVLIMELNKGLQSSNLGEQCKAIAQFPNLLEKYPFPMVVNSIFLKITQIFCDGSNYLRLCVLRACTECRAQLEKLTICDDIVRKLMPFTCSNDPAARALTLRLFGTLSRITSEHIGVHHAILKQIDSHYEVESDAAIWSSHHLASVSSSFAVSLCPILCKLLNEVSSDWDVKLKLLRLGKHMHHEVHVVEQMRSCLVTMLTAYSNIDFVLNILYTLTLLTTRAPIHTTEQLDLLLRYLAGDKRPRIRRCSLRNLCILAKHVPHQWDQTHLENLCELYNSQSQSQSESEDIIRVFCSLSNTDHAVNLLRACSQDQDHGLVPCIRKTLLRFPTSRLTIRMIQFTCKLFILLSSSGLTEVSDSSCGIELSEFFALVVTHFLVRDTDSVPWYLSSKELSEDELKLTYSLLVRLFSCFPRYAPCLHEMDLWQHVTPDGGPRVGLLCQFLSSLLIHLPQLVTLPPKNHNAPVRVDTLLARLNVTKTNTERVDSNTILALCGLIFQLSPDRFLTLQESHSLLSAIVTQIDPSDTRDHSELLIPSPIRLPSWIAYQVARHASRYGQHMLAANIYQSLGPQSLSERSSYWIQGLIEFSKTEATVISVARGLHVPDALAKPKDDNQLDTNQRPAPCPWVLQLIDALRCACDSALTARTTLICVGGPDTRWFQAEYVGVRADLFSAFAELCSSAYHHSRLGRWPGPHNVPLTEQATHTPFWLYDQLDMWNALTERVAALRSQCLDADPTTHEHLSAIASLIAFVIRIVQSVIGRYQTSDEHPTSDCSANSSIPHQPQPFSASSDPFAAILPTLENAALTWLNFKPKVFANFDWVPRLVLTVVRTAPRWPRFFFQRLQTTTVRLVLLPKAGNNPDDVLTISSEMGHMVQVMGVVQQHSRRDPSELSRRISMVEVELMVTELPASLHGTRPSVSQFAVAAHDRDEQAVVFYSKRSAPLQRDYFHCDFCVHFPGHTQSNVKNGAVATDKLYALRASAVLVDDIGAQWRLTGVSGAPDEVTLVRVECARTGTSALSSTSNGPATTEAFHQPPLRPVAGSNTTKVDLNRTALDSQYSLTKPRPIGRPIGEAMTGKTATSSKIGSAQ</sequence>
<evidence type="ECO:0000313" key="12">
    <source>
        <dbReference type="Proteomes" id="UP000728185"/>
    </source>
</evidence>
<evidence type="ECO:0000256" key="6">
    <source>
        <dbReference type="ARBA" id="ARBA00023242"/>
    </source>
</evidence>
<dbReference type="InterPro" id="IPR011989">
    <property type="entry name" value="ARM-like"/>
</dbReference>
<dbReference type="Pfam" id="PF24436">
    <property type="entry name" value="INTS7_N"/>
    <property type="match status" value="1"/>
</dbReference>
<feature type="region of interest" description="Disordered" evidence="7">
    <location>
        <begin position="1080"/>
        <end position="1108"/>
    </location>
</feature>
<feature type="domain" description="Integrator complex subunit 7 C-terminal" evidence="8">
    <location>
        <begin position="869"/>
        <end position="1011"/>
    </location>
</feature>
<evidence type="ECO:0000256" key="3">
    <source>
        <dbReference type="ARBA" id="ARBA00008565"/>
    </source>
</evidence>
<reference evidence="11" key="1">
    <citation type="submission" date="2019-05" db="EMBL/GenBank/DDBJ databases">
        <title>Annotation for the trematode Fasciolopsis buski.</title>
        <authorList>
            <person name="Choi Y.-J."/>
        </authorList>
    </citation>
    <scope>NUCLEOTIDE SEQUENCE</scope>
    <source>
        <strain evidence="11">HT</strain>
        <tissue evidence="11">Whole worm</tissue>
    </source>
</reference>
<comment type="subcellular location">
    <subcellularLocation>
        <location evidence="2">Cytoplasm</location>
    </subcellularLocation>
    <subcellularLocation>
        <location evidence="1">Nucleus</location>
    </subcellularLocation>
</comment>
<name>A0A8E0VMX1_9TREM</name>
<dbReference type="GO" id="GO:0034472">
    <property type="term" value="P:snRNA 3'-end processing"/>
    <property type="evidence" value="ECO:0007669"/>
    <property type="project" value="TreeGrafter"/>
</dbReference>
<feature type="domain" description="Integrator complex subunit 7 N-terminal" evidence="9">
    <location>
        <begin position="22"/>
        <end position="576"/>
    </location>
</feature>
<dbReference type="AlphaFoldDB" id="A0A8E0VMX1"/>
<dbReference type="InterPro" id="IPR016024">
    <property type="entry name" value="ARM-type_fold"/>
</dbReference>
<dbReference type="Proteomes" id="UP000728185">
    <property type="component" value="Unassembled WGS sequence"/>
</dbReference>
<feature type="region of interest" description="Disordered" evidence="7">
    <location>
        <begin position="786"/>
        <end position="806"/>
    </location>
</feature>
<evidence type="ECO:0000256" key="2">
    <source>
        <dbReference type="ARBA" id="ARBA00004496"/>
    </source>
</evidence>
<evidence type="ECO:0000256" key="4">
    <source>
        <dbReference type="ARBA" id="ARBA00015336"/>
    </source>
</evidence>
<evidence type="ECO:0000259" key="10">
    <source>
        <dbReference type="Pfam" id="PF24437"/>
    </source>
</evidence>
<dbReference type="SUPFAM" id="SSF48371">
    <property type="entry name" value="ARM repeat"/>
    <property type="match status" value="1"/>
</dbReference>
<feature type="compositionally biased region" description="Polar residues" evidence="7">
    <location>
        <begin position="791"/>
        <end position="806"/>
    </location>
</feature>
<accession>A0A8E0VMX1</accession>
<gene>
    <name evidence="11" type="ORF">FBUS_04130</name>
</gene>
<dbReference type="Pfam" id="PF22965">
    <property type="entry name" value="INTS7_C"/>
    <property type="match status" value="1"/>
</dbReference>
<keyword evidence="12" id="KW-1185">Reference proteome</keyword>
<evidence type="ECO:0000256" key="1">
    <source>
        <dbReference type="ARBA" id="ARBA00004123"/>
    </source>
</evidence>
<dbReference type="InterPro" id="IPR056517">
    <property type="entry name" value="INTS7_HB"/>
</dbReference>
<comment type="caution">
    <text evidence="11">The sequence shown here is derived from an EMBL/GenBank/DDBJ whole genome shotgun (WGS) entry which is preliminary data.</text>
</comment>
<organism evidence="11 12">
    <name type="scientific">Fasciolopsis buskii</name>
    <dbReference type="NCBI Taxonomy" id="27845"/>
    <lineage>
        <taxon>Eukaryota</taxon>
        <taxon>Metazoa</taxon>
        <taxon>Spiralia</taxon>
        <taxon>Lophotrochozoa</taxon>
        <taxon>Platyhelminthes</taxon>
        <taxon>Trematoda</taxon>
        <taxon>Digenea</taxon>
        <taxon>Plagiorchiida</taxon>
        <taxon>Echinostomata</taxon>
        <taxon>Echinostomatoidea</taxon>
        <taxon>Fasciolidae</taxon>
        <taxon>Fasciolopsis</taxon>
    </lineage>
</organism>
<feature type="compositionally biased region" description="Polar residues" evidence="7">
    <location>
        <begin position="1097"/>
        <end position="1108"/>
    </location>
</feature>
<comment type="similarity">
    <text evidence="3">Belongs to the Integrator subunit 7 family.</text>
</comment>
<feature type="compositionally biased region" description="Polar residues" evidence="7">
    <location>
        <begin position="1036"/>
        <end position="1046"/>
    </location>
</feature>
<evidence type="ECO:0000259" key="9">
    <source>
        <dbReference type="Pfam" id="PF24436"/>
    </source>
</evidence>
<dbReference type="InterPro" id="IPR056516">
    <property type="entry name" value="INTS7_N"/>
</dbReference>
<keyword evidence="6" id="KW-0539">Nucleus</keyword>
<dbReference type="Pfam" id="PF24437">
    <property type="entry name" value="INTS7_HB"/>
    <property type="match status" value="1"/>
</dbReference>